<dbReference type="GeneID" id="113471376"/>
<evidence type="ECO:0000313" key="6">
    <source>
        <dbReference type="Proteomes" id="UP000079169"/>
    </source>
</evidence>
<dbReference type="PROSITE" id="PS50067">
    <property type="entry name" value="KINESIN_MOTOR_2"/>
    <property type="match status" value="1"/>
</dbReference>
<accession>A0A3Q0JCY0</accession>
<dbReference type="KEGG" id="dci:113471376"/>
<dbReference type="GO" id="GO:0003777">
    <property type="term" value="F:microtubule motor activity"/>
    <property type="evidence" value="ECO:0007669"/>
    <property type="project" value="InterPro"/>
</dbReference>
<evidence type="ECO:0000256" key="1">
    <source>
        <dbReference type="ARBA" id="ARBA00022741"/>
    </source>
</evidence>
<evidence type="ECO:0000259" key="5">
    <source>
        <dbReference type="PROSITE" id="PS50067"/>
    </source>
</evidence>
<protein>
    <submittedName>
        <fullName evidence="7">Kinesin-II 95 kDa subunit-like</fullName>
    </submittedName>
</protein>
<keyword evidence="2" id="KW-0067">ATP-binding</keyword>
<reference evidence="7" key="1">
    <citation type="submission" date="2025-08" db="UniProtKB">
        <authorList>
            <consortium name="RefSeq"/>
        </authorList>
    </citation>
    <scope>IDENTIFICATION</scope>
</reference>
<dbReference type="InterPro" id="IPR036961">
    <property type="entry name" value="Kinesin_motor_dom_sf"/>
</dbReference>
<dbReference type="RefSeq" id="XP_026686291.1">
    <property type="nucleotide sequence ID" value="XM_026830490.1"/>
</dbReference>
<dbReference type="GO" id="GO:0007018">
    <property type="term" value="P:microtubule-based movement"/>
    <property type="evidence" value="ECO:0007669"/>
    <property type="project" value="InterPro"/>
</dbReference>
<dbReference type="GO" id="GO:0005524">
    <property type="term" value="F:ATP binding"/>
    <property type="evidence" value="ECO:0007669"/>
    <property type="project" value="UniProtKB-KW"/>
</dbReference>
<dbReference type="Proteomes" id="UP000079169">
    <property type="component" value="Unplaced"/>
</dbReference>
<keyword evidence="1" id="KW-0547">Nucleotide-binding</keyword>
<evidence type="ECO:0000256" key="2">
    <source>
        <dbReference type="ARBA" id="ARBA00022840"/>
    </source>
</evidence>
<comment type="caution">
    <text evidence="3">Lacks conserved residue(s) required for the propagation of feature annotation.</text>
</comment>
<dbReference type="PaxDb" id="121845-A0A3Q0JCY0"/>
<name>A0A3Q0JCY0_DIACI</name>
<dbReference type="Gene3D" id="3.40.850.10">
    <property type="entry name" value="Kinesin motor domain"/>
    <property type="match status" value="1"/>
</dbReference>
<evidence type="ECO:0000256" key="3">
    <source>
        <dbReference type="PROSITE-ProRule" id="PRU00283"/>
    </source>
</evidence>
<gene>
    <name evidence="7" type="primary">LOC113471376</name>
</gene>
<dbReference type="STRING" id="121845.A0A3Q0JCY0"/>
<dbReference type="AlphaFoldDB" id="A0A3Q0JCY0"/>
<dbReference type="InterPro" id="IPR001752">
    <property type="entry name" value="Kinesin_motor_dom"/>
</dbReference>
<keyword evidence="6" id="KW-1185">Reference proteome</keyword>
<comment type="similarity">
    <text evidence="3">Belongs to the TRAFAC class myosin-kinesin ATPase superfamily. Kinesin family.</text>
</comment>
<evidence type="ECO:0000313" key="7">
    <source>
        <dbReference type="RefSeq" id="XP_026686291.1"/>
    </source>
</evidence>
<organism evidence="6 7">
    <name type="scientific">Diaphorina citri</name>
    <name type="common">Asian citrus psyllid</name>
    <dbReference type="NCBI Taxonomy" id="121845"/>
    <lineage>
        <taxon>Eukaryota</taxon>
        <taxon>Metazoa</taxon>
        <taxon>Ecdysozoa</taxon>
        <taxon>Arthropoda</taxon>
        <taxon>Hexapoda</taxon>
        <taxon>Insecta</taxon>
        <taxon>Pterygota</taxon>
        <taxon>Neoptera</taxon>
        <taxon>Paraneoptera</taxon>
        <taxon>Hemiptera</taxon>
        <taxon>Sternorrhyncha</taxon>
        <taxon>Psylloidea</taxon>
        <taxon>Psyllidae</taxon>
        <taxon>Diaphorininae</taxon>
        <taxon>Diaphorina</taxon>
    </lineage>
</organism>
<evidence type="ECO:0000256" key="4">
    <source>
        <dbReference type="SAM" id="MobiDB-lite"/>
    </source>
</evidence>
<sequence length="76" mass="8870">MIPNKKEEDEQLIRPEYKKKKTQNESVQVVVRCRPMNSSEISGGYDKVVDMWPNRGVIEISNPKVKEKKIKDLNIL</sequence>
<dbReference type="GO" id="GO:0008017">
    <property type="term" value="F:microtubule binding"/>
    <property type="evidence" value="ECO:0007669"/>
    <property type="project" value="InterPro"/>
</dbReference>
<feature type="compositionally biased region" description="Basic and acidic residues" evidence="4">
    <location>
        <begin position="1"/>
        <end position="16"/>
    </location>
</feature>
<feature type="region of interest" description="Disordered" evidence="4">
    <location>
        <begin position="1"/>
        <end position="22"/>
    </location>
</feature>
<feature type="domain" description="Kinesin motor" evidence="5">
    <location>
        <begin position="26"/>
        <end position="76"/>
    </location>
</feature>
<proteinExistence type="inferred from homology"/>